<proteinExistence type="predicted"/>
<dbReference type="InterPro" id="IPR017857">
    <property type="entry name" value="Coagulation_fac-like_Gla_dom"/>
</dbReference>
<feature type="signal peptide" evidence="4">
    <location>
        <begin position="1"/>
        <end position="17"/>
    </location>
</feature>
<evidence type="ECO:0000313" key="6">
    <source>
        <dbReference type="Ensembl" id="ENSPKIP00000007796.1"/>
    </source>
</evidence>
<keyword evidence="3" id="KW-1133">Transmembrane helix</keyword>
<keyword evidence="4" id="KW-0732">Signal</keyword>
<evidence type="ECO:0000256" key="1">
    <source>
        <dbReference type="ARBA" id="ARBA00023157"/>
    </source>
</evidence>
<evidence type="ECO:0000313" key="7">
    <source>
        <dbReference type="Proteomes" id="UP000261540"/>
    </source>
</evidence>
<dbReference type="Pfam" id="PF00594">
    <property type="entry name" value="Gla"/>
    <property type="match status" value="1"/>
</dbReference>
<organism evidence="6 7">
    <name type="scientific">Paramormyrops kingsleyae</name>
    <dbReference type="NCBI Taxonomy" id="1676925"/>
    <lineage>
        <taxon>Eukaryota</taxon>
        <taxon>Metazoa</taxon>
        <taxon>Chordata</taxon>
        <taxon>Craniata</taxon>
        <taxon>Vertebrata</taxon>
        <taxon>Euteleostomi</taxon>
        <taxon>Actinopterygii</taxon>
        <taxon>Neopterygii</taxon>
        <taxon>Teleostei</taxon>
        <taxon>Osteoglossocephala</taxon>
        <taxon>Osteoglossomorpha</taxon>
        <taxon>Osteoglossiformes</taxon>
        <taxon>Mormyridae</taxon>
        <taxon>Paramormyrops</taxon>
    </lineage>
</organism>
<dbReference type="AlphaFoldDB" id="A0A3B3QQW1"/>
<dbReference type="PROSITE" id="PS00011">
    <property type="entry name" value="GLA_1"/>
    <property type="match status" value="1"/>
</dbReference>
<feature type="transmembrane region" description="Helical" evidence="3">
    <location>
        <begin position="113"/>
        <end position="136"/>
    </location>
</feature>
<keyword evidence="3" id="KW-0812">Transmembrane</keyword>
<dbReference type="GO" id="GO:0005615">
    <property type="term" value="C:extracellular space"/>
    <property type="evidence" value="ECO:0007669"/>
    <property type="project" value="TreeGrafter"/>
</dbReference>
<evidence type="ECO:0000256" key="2">
    <source>
        <dbReference type="SAM" id="MobiDB-lite"/>
    </source>
</evidence>
<sequence length="214" mass="24217">MLLYLFLLCQILPSGQTACSRHFSQIRNSVERSDNVFLEEAGAHNVLRRHLLFNRFDLEAFTPGNLERECFEEICNYEEAREVFENYPDTDVFWKGYIEGHKESHPSRIDVTALLVGIVVTGVSIFLIGLLIWYLCQLQYKNAFPRSPRVSLQRNNGSLMVTRLEEISLQPVGPHSEEMHPPGLPSYEQALATCGPHDAAPPPYPGSRPGSLSE</sequence>
<dbReference type="Gene3D" id="4.10.740.10">
    <property type="entry name" value="Coagulation Factor IX"/>
    <property type="match status" value="1"/>
</dbReference>
<evidence type="ECO:0000256" key="3">
    <source>
        <dbReference type="SAM" id="Phobius"/>
    </source>
</evidence>
<dbReference type="SMART" id="SM00069">
    <property type="entry name" value="GLA"/>
    <property type="match status" value="1"/>
</dbReference>
<accession>A0A3B3QQW1</accession>
<keyword evidence="1" id="KW-1015">Disulfide bond</keyword>
<feature type="domain" description="Gla" evidence="5">
    <location>
        <begin position="53"/>
        <end position="99"/>
    </location>
</feature>
<evidence type="ECO:0000259" key="5">
    <source>
        <dbReference type="PROSITE" id="PS50998"/>
    </source>
</evidence>
<dbReference type="PANTHER" id="PTHR24278:SF38">
    <property type="entry name" value="TRANSMEMBRANE GAMMA-CARBOXYGLUTAMIC ACID PROTEIN 4"/>
    <property type="match status" value="1"/>
</dbReference>
<dbReference type="GeneTree" id="ENSGT00940000158268"/>
<feature type="chain" id="PRO_5044589257" evidence="4">
    <location>
        <begin position="18"/>
        <end position="214"/>
    </location>
</feature>
<feature type="region of interest" description="Disordered" evidence="2">
    <location>
        <begin position="172"/>
        <end position="214"/>
    </location>
</feature>
<reference evidence="6" key="1">
    <citation type="submission" date="2025-05" db="UniProtKB">
        <authorList>
            <consortium name="Ensembl"/>
        </authorList>
    </citation>
    <scope>IDENTIFICATION</scope>
</reference>
<dbReference type="Ensembl" id="ENSPKIT00000031868.1">
    <property type="protein sequence ID" value="ENSPKIP00000007800.1"/>
    <property type="gene ID" value="ENSPKIG00000023558.1"/>
</dbReference>
<dbReference type="PRINTS" id="PR00001">
    <property type="entry name" value="GLABLOOD"/>
</dbReference>
<dbReference type="SUPFAM" id="SSF57630">
    <property type="entry name" value="GLA-domain"/>
    <property type="match status" value="1"/>
</dbReference>
<protein>
    <submittedName>
        <fullName evidence="6">Proline rich Gla (G-carboxyglutamic acid) 4 (transmembrane)</fullName>
    </submittedName>
</protein>
<dbReference type="PANTHER" id="PTHR24278">
    <property type="entry name" value="COAGULATION FACTOR"/>
    <property type="match status" value="1"/>
</dbReference>
<keyword evidence="7" id="KW-1185">Reference proteome</keyword>
<dbReference type="Proteomes" id="UP000261540">
    <property type="component" value="Unplaced"/>
</dbReference>
<keyword evidence="3" id="KW-0472">Membrane</keyword>
<dbReference type="PROSITE" id="PS50998">
    <property type="entry name" value="GLA_2"/>
    <property type="match status" value="1"/>
</dbReference>
<dbReference type="GO" id="GO:0005886">
    <property type="term" value="C:plasma membrane"/>
    <property type="evidence" value="ECO:0007669"/>
    <property type="project" value="TreeGrafter"/>
</dbReference>
<dbReference type="InterPro" id="IPR050442">
    <property type="entry name" value="Peptidase_S1_coag_factors"/>
</dbReference>
<dbReference type="InterPro" id="IPR035972">
    <property type="entry name" value="GLA-like_dom_SF"/>
</dbReference>
<dbReference type="InterPro" id="IPR000294">
    <property type="entry name" value="GLA_domain"/>
</dbReference>
<dbReference type="RefSeq" id="XP_023672087.1">
    <property type="nucleotide sequence ID" value="XM_023816319.2"/>
</dbReference>
<dbReference type="Ensembl" id="ENSPKIT00000031864.1">
    <property type="protein sequence ID" value="ENSPKIP00000007796.1"/>
    <property type="gene ID" value="ENSPKIG00000023558.1"/>
</dbReference>
<dbReference type="GO" id="GO:0005509">
    <property type="term" value="F:calcium ion binding"/>
    <property type="evidence" value="ECO:0007669"/>
    <property type="project" value="InterPro"/>
</dbReference>
<name>A0A3B3QQW1_9TELE</name>
<dbReference type="GeneID" id="111846262"/>
<evidence type="ECO:0000256" key="4">
    <source>
        <dbReference type="SAM" id="SignalP"/>
    </source>
</evidence>
<dbReference type="FunFam" id="4.10.740.10:FF:000001">
    <property type="entry name" value="vitamin K-dependent protein S"/>
    <property type="match status" value="1"/>
</dbReference>